<reference evidence="2" key="1">
    <citation type="submission" date="2020-11" db="EMBL/GenBank/DDBJ databases">
        <authorList>
            <person name="Tran Van P."/>
        </authorList>
    </citation>
    <scope>NUCLEOTIDE SEQUENCE</scope>
</reference>
<dbReference type="EMBL" id="OC856965">
    <property type="protein sequence ID" value="CAD7624532.1"/>
    <property type="molecule type" value="Genomic_DNA"/>
</dbReference>
<gene>
    <name evidence="2" type="ORF">OSB1V03_LOCUS4975</name>
</gene>
<keyword evidence="3" id="KW-1185">Reference proteome</keyword>
<feature type="region of interest" description="Disordered" evidence="1">
    <location>
        <begin position="88"/>
        <end position="135"/>
    </location>
</feature>
<dbReference type="AlphaFoldDB" id="A0A7R9KK89"/>
<evidence type="ECO:0000256" key="1">
    <source>
        <dbReference type="SAM" id="MobiDB-lite"/>
    </source>
</evidence>
<proteinExistence type="predicted"/>
<organism evidence="2">
    <name type="scientific">Medioppia subpectinata</name>
    <dbReference type="NCBI Taxonomy" id="1979941"/>
    <lineage>
        <taxon>Eukaryota</taxon>
        <taxon>Metazoa</taxon>
        <taxon>Ecdysozoa</taxon>
        <taxon>Arthropoda</taxon>
        <taxon>Chelicerata</taxon>
        <taxon>Arachnida</taxon>
        <taxon>Acari</taxon>
        <taxon>Acariformes</taxon>
        <taxon>Sarcoptiformes</taxon>
        <taxon>Oribatida</taxon>
        <taxon>Brachypylina</taxon>
        <taxon>Oppioidea</taxon>
        <taxon>Oppiidae</taxon>
        <taxon>Medioppia</taxon>
    </lineage>
</organism>
<name>A0A7R9KK89_9ACAR</name>
<accession>A0A7R9KK89</accession>
<protein>
    <submittedName>
        <fullName evidence="2">Uncharacterized protein</fullName>
    </submittedName>
</protein>
<feature type="region of interest" description="Disordered" evidence="1">
    <location>
        <begin position="1"/>
        <end position="21"/>
    </location>
</feature>
<evidence type="ECO:0000313" key="3">
    <source>
        <dbReference type="Proteomes" id="UP000759131"/>
    </source>
</evidence>
<feature type="compositionally biased region" description="Polar residues" evidence="1">
    <location>
        <begin position="88"/>
        <end position="109"/>
    </location>
</feature>
<dbReference type="Proteomes" id="UP000759131">
    <property type="component" value="Unassembled WGS sequence"/>
</dbReference>
<feature type="compositionally biased region" description="Low complexity" evidence="1">
    <location>
        <begin position="11"/>
        <end position="21"/>
    </location>
</feature>
<dbReference type="EMBL" id="CAJPIZ010002390">
    <property type="protein sequence ID" value="CAG2104962.1"/>
    <property type="molecule type" value="Genomic_DNA"/>
</dbReference>
<dbReference type="OrthoDB" id="10516954at2759"/>
<evidence type="ECO:0000313" key="2">
    <source>
        <dbReference type="EMBL" id="CAD7624532.1"/>
    </source>
</evidence>
<dbReference type="InterPro" id="IPR019323">
    <property type="entry name" value="ELKS/CAST"/>
</dbReference>
<sequence length="143" mass="15787">MEVQLQKALTQASGASQASQANTDAIVGDLRKKCDALEKDKQMIMKEMQKTKDESTTIQSELDRLLKIMSNSEEEKFALNKQIQEMQNALRAAQSSGTSQRRNTQSAQQLEEGRPPPMAARPQSATGAPPVDTQLSAQNILWL</sequence>
<dbReference type="Pfam" id="PF10174">
    <property type="entry name" value="Cast"/>
    <property type="match status" value="1"/>
</dbReference>